<feature type="domain" description="TRAM" evidence="9">
    <location>
        <begin position="374"/>
        <end position="443"/>
    </location>
</feature>
<organism evidence="12 13">
    <name type="scientific">[Clostridium] leptum</name>
    <dbReference type="NCBI Taxonomy" id="1535"/>
    <lineage>
        <taxon>Bacteria</taxon>
        <taxon>Bacillati</taxon>
        <taxon>Bacillota</taxon>
        <taxon>Clostridia</taxon>
        <taxon>Eubacteriales</taxon>
        <taxon>Oscillospiraceae</taxon>
        <taxon>Oscillospiraceae incertae sedis</taxon>
    </lineage>
</organism>
<dbReference type="PROSITE" id="PS50926">
    <property type="entry name" value="TRAM"/>
    <property type="match status" value="1"/>
</dbReference>
<accession>A0A412AW94</accession>
<comment type="catalytic activity">
    <reaction evidence="8">
        <text>L-aspartate(89)-[ribosomal protein uS12]-hydrogen + (sulfur carrier)-SH + AH2 + 2 S-adenosyl-L-methionine = 3-methylsulfanyl-L-aspartate(89)-[ribosomal protein uS12]-hydrogen + (sulfur carrier)-H + 5'-deoxyadenosine + L-methionine + A + S-adenosyl-L-homocysteine + 2 H(+)</text>
        <dbReference type="Rhea" id="RHEA:37087"/>
        <dbReference type="Rhea" id="RHEA-COMP:10460"/>
        <dbReference type="Rhea" id="RHEA-COMP:10461"/>
        <dbReference type="Rhea" id="RHEA-COMP:14737"/>
        <dbReference type="Rhea" id="RHEA-COMP:14739"/>
        <dbReference type="ChEBI" id="CHEBI:13193"/>
        <dbReference type="ChEBI" id="CHEBI:15378"/>
        <dbReference type="ChEBI" id="CHEBI:17319"/>
        <dbReference type="ChEBI" id="CHEBI:17499"/>
        <dbReference type="ChEBI" id="CHEBI:29917"/>
        <dbReference type="ChEBI" id="CHEBI:29961"/>
        <dbReference type="ChEBI" id="CHEBI:57844"/>
        <dbReference type="ChEBI" id="CHEBI:57856"/>
        <dbReference type="ChEBI" id="CHEBI:59789"/>
        <dbReference type="ChEBI" id="CHEBI:64428"/>
        <dbReference type="ChEBI" id="CHEBI:73599"/>
        <dbReference type="EC" id="2.8.4.4"/>
    </reaction>
</comment>
<dbReference type="GO" id="GO:0035599">
    <property type="term" value="F:aspartic acid methylthiotransferase activity"/>
    <property type="evidence" value="ECO:0007669"/>
    <property type="project" value="TreeGrafter"/>
</dbReference>
<dbReference type="Pfam" id="PF00919">
    <property type="entry name" value="UPF0004"/>
    <property type="match status" value="1"/>
</dbReference>
<feature type="binding site" evidence="8">
    <location>
        <position position="12"/>
    </location>
    <ligand>
        <name>[4Fe-4S] cluster</name>
        <dbReference type="ChEBI" id="CHEBI:49883"/>
        <label>1</label>
    </ligand>
</feature>
<keyword evidence="1 8" id="KW-0004">4Fe-4S</keyword>
<dbReference type="Proteomes" id="UP000284751">
    <property type="component" value="Unassembled WGS sequence"/>
</dbReference>
<dbReference type="GO" id="GO:0046872">
    <property type="term" value="F:metal ion binding"/>
    <property type="evidence" value="ECO:0007669"/>
    <property type="project" value="UniProtKB-KW"/>
</dbReference>
<evidence type="ECO:0000259" key="9">
    <source>
        <dbReference type="PROSITE" id="PS50926"/>
    </source>
</evidence>
<dbReference type="Gene3D" id="2.40.50.140">
    <property type="entry name" value="Nucleic acid-binding proteins"/>
    <property type="match status" value="1"/>
</dbReference>
<feature type="binding site" evidence="8">
    <location>
        <position position="159"/>
    </location>
    <ligand>
        <name>[4Fe-4S] cluster</name>
        <dbReference type="ChEBI" id="CHEBI:49883"/>
        <label>2</label>
        <note>4Fe-4S-S-AdoMet</note>
    </ligand>
</feature>
<comment type="function">
    <text evidence="8">Catalyzes the methylthiolation of an aspartic acid residue of ribosomal protein uS12.</text>
</comment>
<comment type="subcellular location">
    <subcellularLocation>
        <location evidence="8">Cytoplasm</location>
    </subcellularLocation>
</comment>
<dbReference type="PANTHER" id="PTHR43837:SF1">
    <property type="entry name" value="RIBOSOMAL PROTEIN US12 METHYLTHIOTRANSFERASE RIMO"/>
    <property type="match status" value="1"/>
</dbReference>
<comment type="cofactor">
    <cofactor evidence="8">
        <name>[4Fe-4S] cluster</name>
        <dbReference type="ChEBI" id="CHEBI:49883"/>
    </cofactor>
    <text evidence="8">Binds 2 [4Fe-4S] clusters. One cluster is coordinated with 3 cysteines and an exchangeable S-adenosyl-L-methionine.</text>
</comment>
<dbReference type="InterPro" id="IPR005839">
    <property type="entry name" value="Methylthiotransferase"/>
</dbReference>
<evidence type="ECO:0000256" key="1">
    <source>
        <dbReference type="ARBA" id="ARBA00022485"/>
    </source>
</evidence>
<dbReference type="FunFam" id="3.80.30.20:FF:000001">
    <property type="entry name" value="tRNA-2-methylthio-N(6)-dimethylallyladenosine synthase 2"/>
    <property type="match status" value="1"/>
</dbReference>
<dbReference type="InterPro" id="IPR006638">
    <property type="entry name" value="Elp3/MiaA/NifB-like_rSAM"/>
</dbReference>
<dbReference type="NCBIfam" id="TIGR01125">
    <property type="entry name" value="30S ribosomal protein S12 methylthiotransferase RimO"/>
    <property type="match status" value="1"/>
</dbReference>
<dbReference type="InterPro" id="IPR038135">
    <property type="entry name" value="Methylthiotransferase_N_sf"/>
</dbReference>
<dbReference type="SFLD" id="SFLDG01082">
    <property type="entry name" value="B12-binding_domain_containing"/>
    <property type="match status" value="1"/>
</dbReference>
<dbReference type="Gene3D" id="3.40.50.12160">
    <property type="entry name" value="Methylthiotransferase, N-terminal domain"/>
    <property type="match status" value="1"/>
</dbReference>
<dbReference type="PROSITE" id="PS51449">
    <property type="entry name" value="MTTASE_N"/>
    <property type="match status" value="1"/>
</dbReference>
<feature type="binding site" evidence="8">
    <location>
        <position position="162"/>
    </location>
    <ligand>
        <name>[4Fe-4S] cluster</name>
        <dbReference type="ChEBI" id="CHEBI:49883"/>
        <label>2</label>
        <note>4Fe-4S-S-AdoMet</note>
    </ligand>
</feature>
<feature type="binding site" evidence="8">
    <location>
        <position position="155"/>
    </location>
    <ligand>
        <name>[4Fe-4S] cluster</name>
        <dbReference type="ChEBI" id="CHEBI:49883"/>
        <label>2</label>
        <note>4Fe-4S-S-AdoMet</note>
    </ligand>
</feature>
<dbReference type="InterPro" id="IPR002792">
    <property type="entry name" value="TRAM_dom"/>
</dbReference>
<keyword evidence="3 8" id="KW-0808">Transferase</keyword>
<dbReference type="PROSITE" id="PS51918">
    <property type="entry name" value="RADICAL_SAM"/>
    <property type="match status" value="1"/>
</dbReference>
<dbReference type="GO" id="GO:0103039">
    <property type="term" value="F:protein methylthiotransferase activity"/>
    <property type="evidence" value="ECO:0007669"/>
    <property type="project" value="UniProtKB-EC"/>
</dbReference>
<evidence type="ECO:0000256" key="7">
    <source>
        <dbReference type="ARBA" id="ARBA00023014"/>
    </source>
</evidence>
<evidence type="ECO:0000256" key="5">
    <source>
        <dbReference type="ARBA" id="ARBA00022723"/>
    </source>
</evidence>
<sequence>MAYRVGCISLGCEKNRVDAEMMMASLEQEGFQLVDDVAMGDAAIVNTCGFIESAKQESIEEILELAKLKEEGRIKAIVVTGCLAERYQQEIAKELPEVNAVVGIGANKEIARIVREALEGTRIETFPPKCELPLEGERVQSTPSYFSYLKIAEGCDNHCTYCAIPLIRGGYRSRKMEDILAEAAKLAQWGVKELMVIAQDTTRYGEDLYGEGKLPQLLTGLCKVEGIRWIRVLYCYPERITDELLEVMAKEDKILKYMDLPLQHCSRQVLRAMNRHGDRETLAALIRKIREKVPGIVLRTTFMVGFPGETEEAFEELAEFAKEMRFERMGCFAYSQEEGTPAARLPDQISREIKEHRQELMMEQQMALMDEMSREMVGKTITVLNEGWDRYAECCFGRSAADAPEIDTKVFFTVEGKKPYPGMFVQVEITDTMDCDLIGQVVTI</sequence>
<dbReference type="EC" id="2.8.4.4" evidence="8"/>
<name>A0A412AW94_9FIRM</name>
<evidence type="ECO:0000256" key="3">
    <source>
        <dbReference type="ARBA" id="ARBA00022679"/>
    </source>
</evidence>
<dbReference type="GO" id="GO:0035600">
    <property type="term" value="P:tRNA methylthiolation"/>
    <property type="evidence" value="ECO:0007669"/>
    <property type="project" value="UniProtKB-ARBA"/>
</dbReference>
<dbReference type="NCBIfam" id="TIGR00089">
    <property type="entry name" value="MiaB/RimO family radical SAM methylthiotransferase"/>
    <property type="match status" value="1"/>
</dbReference>
<evidence type="ECO:0000259" key="11">
    <source>
        <dbReference type="PROSITE" id="PS51918"/>
    </source>
</evidence>
<dbReference type="InterPro" id="IPR023404">
    <property type="entry name" value="rSAM_horseshoe"/>
</dbReference>
<gene>
    <name evidence="8 12" type="primary">rimO</name>
    <name evidence="12" type="ORF">DWY99_09625</name>
</gene>
<reference evidence="12 13" key="1">
    <citation type="submission" date="2018-08" db="EMBL/GenBank/DDBJ databases">
        <title>A genome reference for cultivated species of the human gut microbiota.</title>
        <authorList>
            <person name="Zou Y."/>
            <person name="Xue W."/>
            <person name="Luo G."/>
        </authorList>
    </citation>
    <scope>NUCLEOTIDE SEQUENCE [LARGE SCALE GENOMIC DNA]</scope>
    <source>
        <strain evidence="12 13">AF28-26</strain>
    </source>
</reference>
<dbReference type="Gene3D" id="3.80.30.20">
    <property type="entry name" value="tm_1862 like domain"/>
    <property type="match status" value="1"/>
</dbReference>
<comment type="similarity">
    <text evidence="8">Belongs to the methylthiotransferase family. RimO subfamily.</text>
</comment>
<dbReference type="InterPro" id="IPR007197">
    <property type="entry name" value="rSAM"/>
</dbReference>
<dbReference type="InterPro" id="IPR013848">
    <property type="entry name" value="Methylthiotransferase_N"/>
</dbReference>
<evidence type="ECO:0000256" key="6">
    <source>
        <dbReference type="ARBA" id="ARBA00023004"/>
    </source>
</evidence>
<feature type="binding site" evidence="8">
    <location>
        <position position="48"/>
    </location>
    <ligand>
        <name>[4Fe-4S] cluster</name>
        <dbReference type="ChEBI" id="CHEBI:49883"/>
        <label>1</label>
    </ligand>
</feature>
<keyword evidence="2 8" id="KW-0963">Cytoplasm</keyword>
<evidence type="ECO:0000313" key="12">
    <source>
        <dbReference type="EMBL" id="RGQ38603.1"/>
    </source>
</evidence>
<dbReference type="SFLD" id="SFLDS00029">
    <property type="entry name" value="Radical_SAM"/>
    <property type="match status" value="1"/>
</dbReference>
<dbReference type="CDD" id="cd01335">
    <property type="entry name" value="Radical_SAM"/>
    <property type="match status" value="1"/>
</dbReference>
<feature type="binding site" evidence="8">
    <location>
        <position position="82"/>
    </location>
    <ligand>
        <name>[4Fe-4S] cluster</name>
        <dbReference type="ChEBI" id="CHEBI:49883"/>
        <label>1</label>
    </ligand>
</feature>
<evidence type="ECO:0000313" key="13">
    <source>
        <dbReference type="Proteomes" id="UP000284751"/>
    </source>
</evidence>
<dbReference type="GO" id="GO:0005829">
    <property type="term" value="C:cytosol"/>
    <property type="evidence" value="ECO:0007669"/>
    <property type="project" value="TreeGrafter"/>
</dbReference>
<dbReference type="PROSITE" id="PS01278">
    <property type="entry name" value="MTTASE_RADICAL"/>
    <property type="match status" value="1"/>
</dbReference>
<dbReference type="InterPro" id="IPR020612">
    <property type="entry name" value="Methylthiotransferase_CS"/>
</dbReference>
<dbReference type="InterPro" id="IPR012340">
    <property type="entry name" value="NA-bd_OB-fold"/>
</dbReference>
<feature type="domain" description="Radical SAM core" evidence="11">
    <location>
        <begin position="141"/>
        <end position="371"/>
    </location>
</feature>
<protein>
    <recommendedName>
        <fullName evidence="8">Ribosomal protein uS12 methylthiotransferase RimO</fullName>
        <shortName evidence="8">uS12 MTTase</shortName>
        <shortName evidence="8">uS12 methylthiotransferase</shortName>
        <ecNumber evidence="8">2.8.4.4</ecNumber>
    </recommendedName>
    <alternativeName>
        <fullName evidence="8">Ribosomal protein uS12 (aspartate-C(3))-methylthiotransferase</fullName>
    </alternativeName>
    <alternativeName>
        <fullName evidence="8">Ribosome maturation factor RimO</fullName>
    </alternativeName>
</protein>
<dbReference type="GO" id="GO:0005840">
    <property type="term" value="C:ribosome"/>
    <property type="evidence" value="ECO:0007669"/>
    <property type="project" value="UniProtKB-KW"/>
</dbReference>
<dbReference type="SMART" id="SM00729">
    <property type="entry name" value="Elp3"/>
    <property type="match status" value="1"/>
</dbReference>
<dbReference type="SFLD" id="SFLDG01061">
    <property type="entry name" value="methylthiotransferase"/>
    <property type="match status" value="1"/>
</dbReference>
<feature type="domain" description="MTTase N-terminal" evidence="10">
    <location>
        <begin position="3"/>
        <end position="119"/>
    </location>
</feature>
<keyword evidence="4 8" id="KW-0949">S-adenosyl-L-methionine</keyword>
<dbReference type="SUPFAM" id="SSF102114">
    <property type="entry name" value="Radical SAM enzymes"/>
    <property type="match status" value="1"/>
</dbReference>
<dbReference type="InterPro" id="IPR005840">
    <property type="entry name" value="Ribosomal_uS12_MeSTrfase_RimO"/>
</dbReference>
<evidence type="ECO:0000259" key="10">
    <source>
        <dbReference type="PROSITE" id="PS51449"/>
    </source>
</evidence>
<keyword evidence="12" id="KW-0689">Ribosomal protein</keyword>
<dbReference type="GO" id="GO:0051539">
    <property type="term" value="F:4 iron, 4 sulfur cluster binding"/>
    <property type="evidence" value="ECO:0007669"/>
    <property type="project" value="UniProtKB-UniRule"/>
</dbReference>
<dbReference type="Pfam" id="PF04055">
    <property type="entry name" value="Radical_SAM"/>
    <property type="match status" value="1"/>
</dbReference>
<keyword evidence="5 8" id="KW-0479">Metal-binding</keyword>
<dbReference type="PANTHER" id="PTHR43837">
    <property type="entry name" value="RIBOSOMAL PROTEIN S12 METHYLTHIOTRANSFERASE RIMO"/>
    <property type="match status" value="1"/>
</dbReference>
<dbReference type="SFLD" id="SFLDF00274">
    <property type="entry name" value="ribosomal_protein_S12_methylth"/>
    <property type="match status" value="1"/>
</dbReference>
<dbReference type="HAMAP" id="MF_01865">
    <property type="entry name" value="MTTase_RimO"/>
    <property type="match status" value="1"/>
</dbReference>
<evidence type="ECO:0000256" key="4">
    <source>
        <dbReference type="ARBA" id="ARBA00022691"/>
    </source>
</evidence>
<keyword evidence="7 8" id="KW-0411">Iron-sulfur</keyword>
<dbReference type="AlphaFoldDB" id="A0A412AW94"/>
<dbReference type="Pfam" id="PF18693">
    <property type="entry name" value="TRAM_2"/>
    <property type="match status" value="1"/>
</dbReference>
<dbReference type="GO" id="GO:0140101">
    <property type="term" value="F:catalytic activity, acting on a tRNA"/>
    <property type="evidence" value="ECO:0007669"/>
    <property type="project" value="UniProtKB-ARBA"/>
</dbReference>
<keyword evidence="6 8" id="KW-0408">Iron</keyword>
<dbReference type="InterPro" id="IPR058240">
    <property type="entry name" value="rSAM_sf"/>
</dbReference>
<proteinExistence type="inferred from homology"/>
<evidence type="ECO:0000256" key="8">
    <source>
        <dbReference type="HAMAP-Rule" id="MF_01865"/>
    </source>
</evidence>
<dbReference type="EMBL" id="QRTC01000038">
    <property type="protein sequence ID" value="RGQ38603.1"/>
    <property type="molecule type" value="Genomic_DNA"/>
</dbReference>
<keyword evidence="12" id="KW-0687">Ribonucleoprotein</keyword>
<evidence type="ECO:0000256" key="2">
    <source>
        <dbReference type="ARBA" id="ARBA00022490"/>
    </source>
</evidence>
<comment type="caution">
    <text evidence="12">The sequence shown here is derived from an EMBL/GenBank/DDBJ whole genome shotgun (WGS) entry which is preliminary data.</text>
</comment>